<evidence type="ECO:0000313" key="2">
    <source>
        <dbReference type="EMBL" id="OHV44971.1"/>
    </source>
</evidence>
<evidence type="ECO:0000313" key="3">
    <source>
        <dbReference type="Proteomes" id="UP000179627"/>
    </source>
</evidence>
<sequence>MLEIRELPRSLLDDGRRCLTRTGRKSLGDVEQLGVRARRSVAFTRIGGLPGSESIRQQPEKPGQVARHDPTLTFGT</sequence>
<dbReference type="Proteomes" id="UP000179627">
    <property type="component" value="Unassembled WGS sequence"/>
</dbReference>
<name>A0A1S1RGU5_9ACTN</name>
<protein>
    <submittedName>
        <fullName evidence="2">Uncharacterized protein</fullName>
    </submittedName>
</protein>
<accession>A0A1S1RGU5</accession>
<dbReference type="AlphaFoldDB" id="A0A1S1RGU5"/>
<comment type="caution">
    <text evidence="2">The sequence shown here is derived from an EMBL/GenBank/DDBJ whole genome shotgun (WGS) entry which is preliminary data.</text>
</comment>
<feature type="region of interest" description="Disordered" evidence="1">
    <location>
        <begin position="48"/>
        <end position="76"/>
    </location>
</feature>
<reference evidence="3" key="1">
    <citation type="submission" date="2016-07" db="EMBL/GenBank/DDBJ databases">
        <title>Sequence Frankia sp. strain CcI1.17.</title>
        <authorList>
            <person name="Ghodhbane-Gtari F."/>
            <person name="Swanson E."/>
            <person name="Gueddou A."/>
            <person name="Morris K."/>
            <person name="Hezbri K."/>
            <person name="Ktari A."/>
            <person name="Nouioui I."/>
            <person name="Abebe-Akele F."/>
            <person name="Simpson S."/>
            <person name="Thomas K."/>
            <person name="Gtari M."/>
            <person name="Tisa L.S."/>
            <person name="Hurst S."/>
        </authorList>
    </citation>
    <scope>NUCLEOTIDE SEQUENCE [LARGE SCALE GENOMIC DNA]</scope>
    <source>
        <strain evidence="3">Cc1.17</strain>
    </source>
</reference>
<organism evidence="2 3">
    <name type="scientific">Parafrankia colletiae</name>
    <dbReference type="NCBI Taxonomy" id="573497"/>
    <lineage>
        <taxon>Bacteria</taxon>
        <taxon>Bacillati</taxon>
        <taxon>Actinomycetota</taxon>
        <taxon>Actinomycetes</taxon>
        <taxon>Frankiales</taxon>
        <taxon>Frankiaceae</taxon>
        <taxon>Parafrankia</taxon>
    </lineage>
</organism>
<gene>
    <name evidence="2" type="ORF">CC117_09725</name>
</gene>
<dbReference type="EMBL" id="MBLM01000014">
    <property type="protein sequence ID" value="OHV44971.1"/>
    <property type="molecule type" value="Genomic_DNA"/>
</dbReference>
<evidence type="ECO:0000256" key="1">
    <source>
        <dbReference type="SAM" id="MobiDB-lite"/>
    </source>
</evidence>
<proteinExistence type="predicted"/>
<keyword evidence="3" id="KW-1185">Reference proteome</keyword>